<evidence type="ECO:0000313" key="1">
    <source>
        <dbReference type="EMBL" id="SNT22840.1"/>
    </source>
</evidence>
<sequence length="62" mass="6625">MPRKQNPTARGSRVLWNSLVGTSTESLTLSAYRAQHLIGSYGIRPELAAMVAAMAFGAHSHG</sequence>
<dbReference type="Proteomes" id="UP000198281">
    <property type="component" value="Unassembled WGS sequence"/>
</dbReference>
<proteinExistence type="predicted"/>
<dbReference type="AlphaFoldDB" id="A0A239KXU5"/>
<reference evidence="2" key="1">
    <citation type="submission" date="2017-06" db="EMBL/GenBank/DDBJ databases">
        <authorList>
            <person name="Varghese N."/>
            <person name="Submissions S."/>
        </authorList>
    </citation>
    <scope>NUCLEOTIDE SEQUENCE [LARGE SCALE GENOMIC DNA]</scope>
    <source>
        <strain evidence="2">LNB2</strain>
    </source>
</reference>
<protein>
    <submittedName>
        <fullName evidence="1">Uncharacterized protein</fullName>
    </submittedName>
</protein>
<dbReference type="EMBL" id="FZOS01000065">
    <property type="protein sequence ID" value="SNT22840.1"/>
    <property type="molecule type" value="Genomic_DNA"/>
</dbReference>
<accession>A0A239KXU5</accession>
<name>A0A239KXU5_9SPHN</name>
<gene>
    <name evidence="1" type="ORF">SAMN06295912_1654</name>
</gene>
<organism evidence="1 2">
    <name type="scientific">Edaphosphingomonas laterariae</name>
    <dbReference type="NCBI Taxonomy" id="861865"/>
    <lineage>
        <taxon>Bacteria</taxon>
        <taxon>Pseudomonadati</taxon>
        <taxon>Pseudomonadota</taxon>
        <taxon>Alphaproteobacteria</taxon>
        <taxon>Sphingomonadales</taxon>
        <taxon>Rhizorhabdaceae</taxon>
        <taxon>Edaphosphingomonas</taxon>
    </lineage>
</organism>
<evidence type="ECO:0000313" key="2">
    <source>
        <dbReference type="Proteomes" id="UP000198281"/>
    </source>
</evidence>
<keyword evidence="2" id="KW-1185">Reference proteome</keyword>